<reference evidence="9 10" key="1">
    <citation type="journal article" date="2011" name="Stand. Genomic Sci.">
        <title>High quality draft genome sequence of Segniliparus rugosus CDC 945(T)= (ATCC BAA-974(T)).</title>
        <authorList>
            <person name="Earl A.M."/>
            <person name="Desjardins C.A."/>
            <person name="Fitzgerald M.G."/>
            <person name="Arachchi H.M."/>
            <person name="Zeng Q."/>
            <person name="Mehta T."/>
            <person name="Griggs A."/>
            <person name="Birren B.W."/>
            <person name="Toney N.C."/>
            <person name="Carr J."/>
            <person name="Posey J."/>
            <person name="Butler W.R."/>
        </authorList>
    </citation>
    <scope>NUCLEOTIDE SEQUENCE [LARGE SCALE GENOMIC DNA]</scope>
    <source>
        <strain evidence="10">ATCC BAA-974 / DSM 45345 / CCUG 50838 / CIP 108380 / JCM 13579 / CDC 945</strain>
    </source>
</reference>
<evidence type="ECO:0000313" key="10">
    <source>
        <dbReference type="Proteomes" id="UP000004816"/>
    </source>
</evidence>
<feature type="compositionally biased region" description="Low complexity" evidence="6">
    <location>
        <begin position="42"/>
        <end position="53"/>
    </location>
</feature>
<name>E5XTG1_SEGRC</name>
<dbReference type="GO" id="GO:0005886">
    <property type="term" value="C:plasma membrane"/>
    <property type="evidence" value="ECO:0007669"/>
    <property type="project" value="UniProtKB-SubCell"/>
</dbReference>
<protein>
    <recommendedName>
        <fullName evidence="8">RDD domain-containing protein</fullName>
    </recommendedName>
</protein>
<evidence type="ECO:0000259" key="8">
    <source>
        <dbReference type="Pfam" id="PF06271"/>
    </source>
</evidence>
<feature type="transmembrane region" description="Helical" evidence="7">
    <location>
        <begin position="153"/>
        <end position="172"/>
    </location>
</feature>
<comment type="subcellular location">
    <subcellularLocation>
        <location evidence="1">Cell membrane</location>
        <topology evidence="1">Multi-pass membrane protein</topology>
    </subcellularLocation>
</comment>
<feature type="transmembrane region" description="Helical" evidence="7">
    <location>
        <begin position="212"/>
        <end position="233"/>
    </location>
</feature>
<dbReference type="RefSeq" id="WP_007471353.1">
    <property type="nucleotide sequence ID" value="NZ_KI391953.1"/>
</dbReference>
<evidence type="ECO:0000313" key="9">
    <source>
        <dbReference type="EMBL" id="EFV12373.1"/>
    </source>
</evidence>
<evidence type="ECO:0000256" key="4">
    <source>
        <dbReference type="ARBA" id="ARBA00022989"/>
    </source>
</evidence>
<dbReference type="AlphaFoldDB" id="E5XTG1"/>
<keyword evidence="5 7" id="KW-0472">Membrane</keyword>
<dbReference type="EMBL" id="ACZI02000002">
    <property type="protein sequence ID" value="EFV12373.1"/>
    <property type="molecule type" value="Genomic_DNA"/>
</dbReference>
<accession>E5XTG1</accession>
<dbReference type="Proteomes" id="UP000004816">
    <property type="component" value="Unassembled WGS sequence"/>
</dbReference>
<gene>
    <name evidence="9" type="ORF">HMPREF9336_02783</name>
</gene>
<evidence type="ECO:0000256" key="5">
    <source>
        <dbReference type="ARBA" id="ARBA00023136"/>
    </source>
</evidence>
<keyword evidence="3 7" id="KW-0812">Transmembrane</keyword>
<dbReference type="InterPro" id="IPR010432">
    <property type="entry name" value="RDD"/>
</dbReference>
<keyword evidence="2" id="KW-1003">Cell membrane</keyword>
<dbReference type="HOGENOM" id="CLU_1089461_0_0_11"/>
<organism evidence="9 10">
    <name type="scientific">Segniliparus rugosus (strain ATCC BAA-974 / DSM 45345 / CCUG 50838 / CIP 108380 / JCM 13579 / CDC 945)</name>
    <dbReference type="NCBI Taxonomy" id="679197"/>
    <lineage>
        <taxon>Bacteria</taxon>
        <taxon>Bacillati</taxon>
        <taxon>Actinomycetota</taxon>
        <taxon>Actinomycetes</taxon>
        <taxon>Mycobacteriales</taxon>
        <taxon>Segniliparaceae</taxon>
        <taxon>Segniliparus</taxon>
    </lineage>
</organism>
<dbReference type="OrthoDB" id="9774993at2"/>
<evidence type="ECO:0000256" key="3">
    <source>
        <dbReference type="ARBA" id="ARBA00022692"/>
    </source>
</evidence>
<dbReference type="STRING" id="679197.HMPREF9336_02783"/>
<keyword evidence="4 7" id="KW-1133">Transmembrane helix</keyword>
<comment type="caution">
    <text evidence="9">The sequence shown here is derived from an EMBL/GenBank/DDBJ whole genome shotgun (WGS) entry which is preliminary data.</text>
</comment>
<sequence>MSDPFEAMRIPKEQAAAPSAPQPSSPPVQGRPQAPVQPVPPQARRAAESAQSAPLPGPSDDPFEQMRIRPESTHPGARPGAAQPLGGASDGQSRSLLADVPRLRAYSGSASLGVRILARAIDVVFVSLIAVGLWFLLAYLLKGKLVLDFSVGGYLAFALVFVALNLVYEVLCTQFGGSTIGRSIFKLHVVQYNTGEVMDTNTSIFRQLLPSAALLVPFAGVALAPLTYLSALWDPTRLKRDWTDRLTETTWVRRV</sequence>
<dbReference type="eggNOG" id="COG1714">
    <property type="taxonomic scope" value="Bacteria"/>
</dbReference>
<dbReference type="Pfam" id="PF06271">
    <property type="entry name" value="RDD"/>
    <property type="match status" value="1"/>
</dbReference>
<proteinExistence type="predicted"/>
<feature type="transmembrane region" description="Helical" evidence="7">
    <location>
        <begin position="120"/>
        <end position="141"/>
    </location>
</feature>
<feature type="region of interest" description="Disordered" evidence="6">
    <location>
        <begin position="1"/>
        <end position="92"/>
    </location>
</feature>
<dbReference type="PANTHER" id="PTHR36115">
    <property type="entry name" value="PROLINE-RICH ANTIGEN HOMOLOG-RELATED"/>
    <property type="match status" value="1"/>
</dbReference>
<evidence type="ECO:0000256" key="2">
    <source>
        <dbReference type="ARBA" id="ARBA00022475"/>
    </source>
</evidence>
<feature type="domain" description="RDD" evidence="8">
    <location>
        <begin position="110"/>
        <end position="247"/>
    </location>
</feature>
<keyword evidence="10" id="KW-1185">Reference proteome</keyword>
<evidence type="ECO:0000256" key="1">
    <source>
        <dbReference type="ARBA" id="ARBA00004651"/>
    </source>
</evidence>
<evidence type="ECO:0000256" key="7">
    <source>
        <dbReference type="SAM" id="Phobius"/>
    </source>
</evidence>
<evidence type="ECO:0000256" key="6">
    <source>
        <dbReference type="SAM" id="MobiDB-lite"/>
    </source>
</evidence>
<dbReference type="InterPro" id="IPR051791">
    <property type="entry name" value="Pra-immunoreactive"/>
</dbReference>